<dbReference type="InterPro" id="IPR008984">
    <property type="entry name" value="SMAD_FHA_dom_sf"/>
</dbReference>
<keyword evidence="2" id="KW-0472">Membrane</keyword>
<dbReference type="AlphaFoldDB" id="A0A918SWT3"/>
<gene>
    <name evidence="4" type="ORF">GCM10007067_09310</name>
</gene>
<dbReference type="PROSITE" id="PS50006">
    <property type="entry name" value="FHA_DOMAIN"/>
    <property type="match status" value="1"/>
</dbReference>
<evidence type="ECO:0000256" key="1">
    <source>
        <dbReference type="SAM" id="MobiDB-lite"/>
    </source>
</evidence>
<organism evidence="4 5">
    <name type="scientific">Cognatilysobacter bugurensis</name>
    <dbReference type="NCBI Taxonomy" id="543356"/>
    <lineage>
        <taxon>Bacteria</taxon>
        <taxon>Pseudomonadati</taxon>
        <taxon>Pseudomonadota</taxon>
        <taxon>Gammaproteobacteria</taxon>
        <taxon>Lysobacterales</taxon>
        <taxon>Lysobacteraceae</taxon>
        <taxon>Cognatilysobacter</taxon>
    </lineage>
</organism>
<dbReference type="CDD" id="cd00060">
    <property type="entry name" value="FHA"/>
    <property type="match status" value="2"/>
</dbReference>
<dbReference type="Proteomes" id="UP000646426">
    <property type="component" value="Unassembled WGS sequence"/>
</dbReference>
<name>A0A918SWT3_9GAMM</name>
<sequence length="272" mass="29410">MGGPRIMLDCPRVNTLRLRFPDAAPSDLVLESGVHTVGRGSDGRLAPIARQDAMLQVSVDRRGAWLQVRDGARGVHVNGRPVRRVALLRAGDVVFAEGSELLLLGEPPGTRNDESTASSDARVVLRGVGGLNHGRSFLLDRGCVIGRGRECEVRIDGPTVAERQAVVECESGGIVLRETGSVELCMVNGHAVREAWLRSGDQILIGAHHRFVLESSSPGPGRRVERDTSEFVDTEEPEPEPMPARRWRVPWLLIAALMLSAALSLLLLYGAG</sequence>
<keyword evidence="2" id="KW-0812">Transmembrane</keyword>
<dbReference type="SMART" id="SM00240">
    <property type="entry name" value="FHA"/>
    <property type="match status" value="1"/>
</dbReference>
<keyword evidence="5" id="KW-1185">Reference proteome</keyword>
<feature type="domain" description="FHA" evidence="3">
    <location>
        <begin position="143"/>
        <end position="192"/>
    </location>
</feature>
<evidence type="ECO:0000256" key="2">
    <source>
        <dbReference type="SAM" id="Phobius"/>
    </source>
</evidence>
<dbReference type="EMBL" id="BMYD01000001">
    <property type="protein sequence ID" value="GHA74457.1"/>
    <property type="molecule type" value="Genomic_DNA"/>
</dbReference>
<feature type="region of interest" description="Disordered" evidence="1">
    <location>
        <begin position="216"/>
        <end position="241"/>
    </location>
</feature>
<keyword evidence="2" id="KW-1133">Transmembrane helix</keyword>
<feature type="transmembrane region" description="Helical" evidence="2">
    <location>
        <begin position="251"/>
        <end position="271"/>
    </location>
</feature>
<reference evidence="4" key="2">
    <citation type="submission" date="2020-09" db="EMBL/GenBank/DDBJ databases">
        <authorList>
            <person name="Sun Q."/>
            <person name="Kim S."/>
        </authorList>
    </citation>
    <scope>NUCLEOTIDE SEQUENCE</scope>
    <source>
        <strain evidence="4">KCTC 23077</strain>
    </source>
</reference>
<dbReference type="SUPFAM" id="SSF49879">
    <property type="entry name" value="SMAD/FHA domain"/>
    <property type="match status" value="2"/>
</dbReference>
<comment type="caution">
    <text evidence="4">The sequence shown here is derived from an EMBL/GenBank/DDBJ whole genome shotgun (WGS) entry which is preliminary data.</text>
</comment>
<proteinExistence type="predicted"/>
<accession>A0A918SWT3</accession>
<dbReference type="Gene3D" id="2.60.200.20">
    <property type="match status" value="1"/>
</dbReference>
<dbReference type="Pfam" id="PF00498">
    <property type="entry name" value="FHA"/>
    <property type="match status" value="1"/>
</dbReference>
<evidence type="ECO:0000313" key="5">
    <source>
        <dbReference type="Proteomes" id="UP000646426"/>
    </source>
</evidence>
<evidence type="ECO:0000259" key="3">
    <source>
        <dbReference type="PROSITE" id="PS50006"/>
    </source>
</evidence>
<protein>
    <recommendedName>
        <fullName evidence="3">FHA domain-containing protein</fullName>
    </recommendedName>
</protein>
<evidence type="ECO:0000313" key="4">
    <source>
        <dbReference type="EMBL" id="GHA74457.1"/>
    </source>
</evidence>
<feature type="compositionally biased region" description="Acidic residues" evidence="1">
    <location>
        <begin position="230"/>
        <end position="239"/>
    </location>
</feature>
<reference evidence="4" key="1">
    <citation type="journal article" date="2014" name="Int. J. Syst. Evol. Microbiol.">
        <title>Complete genome sequence of Corynebacterium casei LMG S-19264T (=DSM 44701T), isolated from a smear-ripened cheese.</title>
        <authorList>
            <consortium name="US DOE Joint Genome Institute (JGI-PGF)"/>
            <person name="Walter F."/>
            <person name="Albersmeier A."/>
            <person name="Kalinowski J."/>
            <person name="Ruckert C."/>
        </authorList>
    </citation>
    <scope>NUCLEOTIDE SEQUENCE</scope>
    <source>
        <strain evidence="4">KCTC 23077</strain>
    </source>
</reference>
<dbReference type="InterPro" id="IPR000253">
    <property type="entry name" value="FHA_dom"/>
</dbReference>